<dbReference type="EMBL" id="QJVD01000003">
    <property type="protein sequence ID" value="PYI68932.1"/>
    <property type="molecule type" value="Genomic_DNA"/>
</dbReference>
<organism evidence="1 2">
    <name type="scientific">Arthrobacter livingstonensis</name>
    <dbReference type="NCBI Taxonomy" id="670078"/>
    <lineage>
        <taxon>Bacteria</taxon>
        <taxon>Bacillati</taxon>
        <taxon>Actinomycetota</taxon>
        <taxon>Actinomycetes</taxon>
        <taxon>Micrococcales</taxon>
        <taxon>Micrococcaceae</taxon>
        <taxon>Arthrobacter</taxon>
    </lineage>
</organism>
<name>A0A2V5LDH2_9MICC</name>
<accession>A0A2V5LDH2</accession>
<evidence type="ECO:0000313" key="1">
    <source>
        <dbReference type="EMBL" id="PYI68932.1"/>
    </source>
</evidence>
<dbReference type="RefSeq" id="WP_110499681.1">
    <property type="nucleotide sequence ID" value="NZ_QJVD01000003.1"/>
</dbReference>
<sequence>MGLQWTLRNGADVVCGDTLFLVLILNVCSRALVEQAEIVHRPGQQDAQAIDFGRCGEQPLMSGYRAIPALLEEKFVYGLIKAEVASVFELGRSIYGFPGLPVRNRFNVDPHLGRRFAAP</sequence>
<evidence type="ECO:0000313" key="2">
    <source>
        <dbReference type="Proteomes" id="UP000247832"/>
    </source>
</evidence>
<proteinExistence type="predicted"/>
<keyword evidence="2" id="KW-1185">Reference proteome</keyword>
<gene>
    <name evidence="1" type="ORF">CVV68_03735</name>
</gene>
<dbReference type="Proteomes" id="UP000247832">
    <property type="component" value="Unassembled WGS sequence"/>
</dbReference>
<protein>
    <submittedName>
        <fullName evidence="1">Uncharacterized protein</fullName>
    </submittedName>
</protein>
<comment type="caution">
    <text evidence="1">The sequence shown here is derived from an EMBL/GenBank/DDBJ whole genome shotgun (WGS) entry which is preliminary data.</text>
</comment>
<dbReference type="AlphaFoldDB" id="A0A2V5LDH2"/>
<reference evidence="1 2" key="1">
    <citation type="submission" date="2018-05" db="EMBL/GenBank/DDBJ databases">
        <title>Genetic diversity of glacier-inhabiting Cryobacterium bacteria in China and description of Cryobacterium mengkeensis sp. nov. and Arthrobacter glacialis sp. nov.</title>
        <authorList>
            <person name="Liu Q."/>
            <person name="Xin Y.-H."/>
        </authorList>
    </citation>
    <scope>NUCLEOTIDE SEQUENCE [LARGE SCALE GENOMIC DNA]</scope>
    <source>
        <strain evidence="1 2">LI2</strain>
    </source>
</reference>